<dbReference type="InterPro" id="IPR023346">
    <property type="entry name" value="Lysozyme-like_dom_sf"/>
</dbReference>
<organism evidence="3 4">
    <name type="scientific">Nannospalax galili</name>
    <name type="common">Northern Israeli blind subterranean mole rat</name>
    <name type="synonym">Spalax galili</name>
    <dbReference type="NCBI Taxonomy" id="1026970"/>
    <lineage>
        <taxon>Eukaryota</taxon>
        <taxon>Metazoa</taxon>
        <taxon>Chordata</taxon>
        <taxon>Craniata</taxon>
        <taxon>Vertebrata</taxon>
        <taxon>Euteleostomi</taxon>
        <taxon>Mammalia</taxon>
        <taxon>Eutheria</taxon>
        <taxon>Euarchontoglires</taxon>
        <taxon>Glires</taxon>
        <taxon>Rodentia</taxon>
        <taxon>Myomorpha</taxon>
        <taxon>Muroidea</taxon>
        <taxon>Spalacidae</taxon>
        <taxon>Spalacinae</taxon>
        <taxon>Nannospalax</taxon>
    </lineage>
</organism>
<dbReference type="GeneTree" id="ENSGT00940000159227"/>
<dbReference type="Gene3D" id="1.10.530.10">
    <property type="match status" value="1"/>
</dbReference>
<dbReference type="SUPFAM" id="SSF53955">
    <property type="entry name" value="Lysozyme-like"/>
    <property type="match status" value="1"/>
</dbReference>
<sequence>MAYYESHCNTTMQTLLKDGSTDYGIFQINSFTWCRRSRLHLTHQKNHCHVACSALVTDGLTDAILWAKKIVKEMQGMNYWQRWKKNCEGKDMSEWKRGCEVF</sequence>
<reference evidence="3" key="2">
    <citation type="submission" date="2025-09" db="UniProtKB">
        <authorList>
            <consortium name="Ensembl"/>
        </authorList>
    </citation>
    <scope>IDENTIFICATION</scope>
</reference>
<evidence type="ECO:0000256" key="2">
    <source>
        <dbReference type="RuleBase" id="RU004440"/>
    </source>
</evidence>
<dbReference type="Ensembl" id="ENSNGAT00000000306.1">
    <property type="protein sequence ID" value="ENSNGAP00000000299.1"/>
    <property type="gene ID" value="ENSNGAG00000000242.1"/>
</dbReference>
<dbReference type="PANTHER" id="PTHR11407">
    <property type="entry name" value="LYSOZYME C"/>
    <property type="match status" value="1"/>
</dbReference>
<proteinExistence type="inferred from homology"/>
<reference evidence="3" key="1">
    <citation type="submission" date="2025-08" db="UniProtKB">
        <authorList>
            <consortium name="Ensembl"/>
        </authorList>
    </citation>
    <scope>IDENTIFICATION</scope>
</reference>
<keyword evidence="4" id="KW-1185">Reference proteome</keyword>
<dbReference type="SMART" id="SM00263">
    <property type="entry name" value="LYZ1"/>
    <property type="match status" value="1"/>
</dbReference>
<evidence type="ECO:0000313" key="4">
    <source>
        <dbReference type="Proteomes" id="UP000694381"/>
    </source>
</evidence>
<keyword evidence="1" id="KW-1015">Disulfide bond</keyword>
<gene>
    <name evidence="3" type="primary">LOC103748023</name>
</gene>
<dbReference type="Pfam" id="PF00062">
    <property type="entry name" value="Lys"/>
    <property type="match status" value="1"/>
</dbReference>
<comment type="similarity">
    <text evidence="2">Belongs to the glycosyl hydrolase 22 family.</text>
</comment>
<dbReference type="PRINTS" id="PR00135">
    <property type="entry name" value="LYZLACT"/>
</dbReference>
<dbReference type="PANTHER" id="PTHR11407:SF62">
    <property type="entry name" value="LYSOZYME-LIKE PROTEIN 1-RELATED"/>
    <property type="match status" value="1"/>
</dbReference>
<evidence type="ECO:0000313" key="3">
    <source>
        <dbReference type="Ensembl" id="ENSNGAP00000000299.1"/>
    </source>
</evidence>
<dbReference type="GO" id="GO:0003796">
    <property type="term" value="F:lysozyme activity"/>
    <property type="evidence" value="ECO:0007669"/>
    <property type="project" value="InterPro"/>
</dbReference>
<dbReference type="InterPro" id="IPR000974">
    <property type="entry name" value="Glyco_hydro_22_lys"/>
</dbReference>
<dbReference type="InterPro" id="IPR001916">
    <property type="entry name" value="Glyco_hydro_22"/>
</dbReference>
<evidence type="ECO:0000256" key="1">
    <source>
        <dbReference type="ARBA" id="ARBA00023157"/>
    </source>
</evidence>
<dbReference type="Proteomes" id="UP000694381">
    <property type="component" value="Unassembled WGS sequence"/>
</dbReference>
<name>A0A8C6Q8W7_NANGA</name>
<dbReference type="PRINTS" id="PR00137">
    <property type="entry name" value="LYSOZYME"/>
</dbReference>
<protein>
    <submittedName>
        <fullName evidence="3">Lysozyme-like 1</fullName>
    </submittedName>
</protein>
<dbReference type="PROSITE" id="PS51348">
    <property type="entry name" value="GLYCOSYL_HYDROL_F22_2"/>
    <property type="match status" value="1"/>
</dbReference>
<accession>A0A8C6Q8W7</accession>
<dbReference type="AlphaFoldDB" id="A0A8C6Q8W7"/>